<dbReference type="Gene3D" id="3.20.20.300">
    <property type="entry name" value="Glycoside hydrolase, family 3, N-terminal domain"/>
    <property type="match status" value="1"/>
</dbReference>
<keyword evidence="6" id="KW-1185">Reference proteome</keyword>
<proteinExistence type="inferred from homology"/>
<name>A0A931D9U8_9MICC</name>
<dbReference type="PANTHER" id="PTHR30480">
    <property type="entry name" value="BETA-HEXOSAMINIDASE-RELATED"/>
    <property type="match status" value="1"/>
</dbReference>
<dbReference type="PANTHER" id="PTHR30480:SF16">
    <property type="entry name" value="GLYCOSIDE HYDROLASE FAMILY 3 DOMAIN PROTEIN"/>
    <property type="match status" value="1"/>
</dbReference>
<dbReference type="InterPro" id="IPR036962">
    <property type="entry name" value="Glyco_hydro_3_N_sf"/>
</dbReference>
<dbReference type="GO" id="GO:0009254">
    <property type="term" value="P:peptidoglycan turnover"/>
    <property type="evidence" value="ECO:0007669"/>
    <property type="project" value="TreeGrafter"/>
</dbReference>
<evidence type="ECO:0000259" key="4">
    <source>
        <dbReference type="Pfam" id="PF00933"/>
    </source>
</evidence>
<dbReference type="RefSeq" id="WP_331271475.1">
    <property type="nucleotide sequence ID" value="NZ_JADOTZ010000001.1"/>
</dbReference>
<evidence type="ECO:0000256" key="2">
    <source>
        <dbReference type="ARBA" id="ARBA00022801"/>
    </source>
</evidence>
<sequence>MTNTDSLYRLAAGTLMPGFQGTTAPAWVLSALDEGLASVCIYGPNIASPAQVTELMGALRAAAPQALFTLDEEGGDVTRLHYLTGSNQPGNAVLGRLNDPATTASSAAAIAAELRELGFNLNLAPDADVNSTDTNPVIGVRSFGADAELVARHTVSWVAGLQDAGVAACAKHFPGHGDTSTDSHHTLPTIDVDRQTLTTRELVPFAAAIDGGIASIMTSHIMVPSVDSEHPATFSRAILHDLLRAEMGFEGAIITDALDMAGASAETGIEVAAVRALAAGADLLCLGSETTQERYAGIVEAIVRSVRDGHLSLERLQDAARRTAELAAAYSPSANWPEATEAPGPAIAAAFDVSASARRWIELPQAAEFVTFDSATNLAVGHVPWGPAAVQAHTDIGNISADSKLALIGRGIDEHHGIWKAAADLRRSGREVIVVDCGWPRMKVDLVTFGASRAVAAALVDFLTR</sequence>
<dbReference type="Pfam" id="PF00933">
    <property type="entry name" value="Glyco_hydro_3"/>
    <property type="match status" value="1"/>
</dbReference>
<dbReference type="GO" id="GO:0004563">
    <property type="term" value="F:beta-N-acetylhexosaminidase activity"/>
    <property type="evidence" value="ECO:0007669"/>
    <property type="project" value="UniProtKB-EC"/>
</dbReference>
<dbReference type="InterPro" id="IPR017853">
    <property type="entry name" value="GH"/>
</dbReference>
<dbReference type="EMBL" id="JADOTZ010000001">
    <property type="protein sequence ID" value="MBG6084627.1"/>
    <property type="molecule type" value="Genomic_DNA"/>
</dbReference>
<accession>A0A931D9U8</accession>
<dbReference type="InterPro" id="IPR050226">
    <property type="entry name" value="NagZ_Beta-hexosaminidase"/>
</dbReference>
<organism evidence="5 6">
    <name type="scientific">Zhihengliuella flava</name>
    <dbReference type="NCBI Taxonomy" id="1285193"/>
    <lineage>
        <taxon>Bacteria</taxon>
        <taxon>Bacillati</taxon>
        <taxon>Actinomycetota</taxon>
        <taxon>Actinomycetes</taxon>
        <taxon>Micrococcales</taxon>
        <taxon>Micrococcaceae</taxon>
        <taxon>Zhihengliuella</taxon>
    </lineage>
</organism>
<dbReference type="SUPFAM" id="SSF51445">
    <property type="entry name" value="(Trans)glycosidases"/>
    <property type="match status" value="1"/>
</dbReference>
<dbReference type="Proteomes" id="UP000625033">
    <property type="component" value="Unassembled WGS sequence"/>
</dbReference>
<evidence type="ECO:0000313" key="5">
    <source>
        <dbReference type="EMBL" id="MBG6084627.1"/>
    </source>
</evidence>
<dbReference type="InterPro" id="IPR001764">
    <property type="entry name" value="Glyco_hydro_3_N"/>
</dbReference>
<dbReference type="EC" id="3.2.1.52" evidence="5"/>
<comment type="similarity">
    <text evidence="1">Belongs to the glycosyl hydrolase 3 family.</text>
</comment>
<protein>
    <submittedName>
        <fullName evidence="5">Beta-N-acetylhexosaminidase</fullName>
        <ecNumber evidence="5">3.2.1.52</ecNumber>
    </submittedName>
</protein>
<evidence type="ECO:0000256" key="3">
    <source>
        <dbReference type="ARBA" id="ARBA00023295"/>
    </source>
</evidence>
<comment type="caution">
    <text evidence="5">The sequence shown here is derived from an EMBL/GenBank/DDBJ whole genome shotgun (WGS) entry which is preliminary data.</text>
</comment>
<dbReference type="AlphaFoldDB" id="A0A931D9U8"/>
<reference evidence="5" key="1">
    <citation type="submission" date="2020-11" db="EMBL/GenBank/DDBJ databases">
        <title>Sequencing the genomes of 1000 actinobacteria strains.</title>
        <authorList>
            <person name="Klenk H.-P."/>
        </authorList>
    </citation>
    <scope>NUCLEOTIDE SEQUENCE</scope>
    <source>
        <strain evidence="5">DSM 26152</strain>
    </source>
</reference>
<evidence type="ECO:0000256" key="1">
    <source>
        <dbReference type="ARBA" id="ARBA00005336"/>
    </source>
</evidence>
<evidence type="ECO:0000313" key="6">
    <source>
        <dbReference type="Proteomes" id="UP000625033"/>
    </source>
</evidence>
<keyword evidence="3 5" id="KW-0326">Glycosidase</keyword>
<keyword evidence="2 5" id="KW-0378">Hydrolase</keyword>
<dbReference type="GO" id="GO:0005975">
    <property type="term" value="P:carbohydrate metabolic process"/>
    <property type="evidence" value="ECO:0007669"/>
    <property type="project" value="InterPro"/>
</dbReference>
<feature type="domain" description="Glycoside hydrolase family 3 N-terminal" evidence="4">
    <location>
        <begin position="33"/>
        <end position="325"/>
    </location>
</feature>
<gene>
    <name evidence="5" type="ORF">IW252_001394</name>
</gene>